<comment type="caution">
    <text evidence="2">The sequence shown here is derived from an EMBL/GenBank/DDBJ whole genome shotgun (WGS) entry which is preliminary data.</text>
</comment>
<proteinExistence type="predicted"/>
<dbReference type="EMBL" id="CATQJL010000223">
    <property type="protein sequence ID" value="CAJ0597785.1"/>
    <property type="molecule type" value="Genomic_DNA"/>
</dbReference>
<keyword evidence="1" id="KW-0732">Signal</keyword>
<dbReference type="Proteomes" id="UP001176961">
    <property type="component" value="Unassembled WGS sequence"/>
</dbReference>
<keyword evidence="3" id="KW-1185">Reference proteome</keyword>
<evidence type="ECO:0000313" key="3">
    <source>
        <dbReference type="Proteomes" id="UP001176961"/>
    </source>
</evidence>
<gene>
    <name evidence="2" type="ORF">CYNAS_LOCUS9768</name>
</gene>
<evidence type="ECO:0000313" key="2">
    <source>
        <dbReference type="EMBL" id="CAJ0597785.1"/>
    </source>
</evidence>
<protein>
    <submittedName>
        <fullName evidence="2">Uncharacterized protein</fullName>
    </submittedName>
</protein>
<name>A0AA36M4P5_CYLNA</name>
<accession>A0AA36M4P5</accession>
<evidence type="ECO:0000256" key="1">
    <source>
        <dbReference type="SAM" id="SignalP"/>
    </source>
</evidence>
<feature type="signal peptide" evidence="1">
    <location>
        <begin position="1"/>
        <end position="20"/>
    </location>
</feature>
<reference evidence="2" key="1">
    <citation type="submission" date="2023-07" db="EMBL/GenBank/DDBJ databases">
        <authorList>
            <consortium name="CYATHOMIX"/>
        </authorList>
    </citation>
    <scope>NUCLEOTIDE SEQUENCE</scope>
    <source>
        <strain evidence="2">N/A</strain>
    </source>
</reference>
<feature type="chain" id="PRO_5041345036" evidence="1">
    <location>
        <begin position="21"/>
        <end position="137"/>
    </location>
</feature>
<sequence length="137" mass="15630">MLIFIAAAVLLPSLFTETFSSQPYKSATEVFKALIQLTDAEFEQLYADLREYQLGSTDFKSNKTVNDKLETMRNKVSKLMMPAQNFVKKVASSAGKEWRKEGLQIESVQKAFDELRKDKNACENLYSIYPQLKLGKC</sequence>
<organism evidence="2 3">
    <name type="scientific">Cylicocyclus nassatus</name>
    <name type="common">Nematode worm</name>
    <dbReference type="NCBI Taxonomy" id="53992"/>
    <lineage>
        <taxon>Eukaryota</taxon>
        <taxon>Metazoa</taxon>
        <taxon>Ecdysozoa</taxon>
        <taxon>Nematoda</taxon>
        <taxon>Chromadorea</taxon>
        <taxon>Rhabditida</taxon>
        <taxon>Rhabditina</taxon>
        <taxon>Rhabditomorpha</taxon>
        <taxon>Strongyloidea</taxon>
        <taxon>Strongylidae</taxon>
        <taxon>Cylicocyclus</taxon>
    </lineage>
</organism>
<dbReference type="AlphaFoldDB" id="A0AA36M4P5"/>